<sequence length="376" mass="39818">MFLTSPPDAMNLDDDDDEEDFVASIAEAESSLRRRDLILDSYTQSGPGSSNSSASTVAGSTFVVPTFAERSASPAPMASDETSLPPSFSSSSRPSWSYITPNSGLTRASSIRRPTRSRTVDFNDFTSRRRSTIRSTGADENSSERDRDRGASIPPSASTSRAHSDIHLWSELDAPDTGIPDGNGLPTPASSFNPSGRFRHFRLSNYPSYHSSLYHSDDTATAEEGENEPTSDERNVQGDGEGVADGASSGRARAPTPSIIPLPRLRRGGLRAPESLLSRDASSLIVVADGGQEAAADTSRRAPSPPEMSFSDYLVRDLASGPNLAEGGRAGSEGGNEIRGADFGLFEVSEPTPSRSVPYGAFGYPTPGSSIDNEGV</sequence>
<dbReference type="EMBL" id="ML769386">
    <property type="protein sequence ID" value="KAE9409849.1"/>
    <property type="molecule type" value="Genomic_DNA"/>
</dbReference>
<protein>
    <submittedName>
        <fullName evidence="2">Uncharacterized protein</fullName>
    </submittedName>
</protein>
<feature type="region of interest" description="Disordered" evidence="1">
    <location>
        <begin position="290"/>
        <end position="309"/>
    </location>
</feature>
<feature type="compositionally biased region" description="Polar residues" evidence="1">
    <location>
        <begin position="367"/>
        <end position="376"/>
    </location>
</feature>
<organism evidence="2 3">
    <name type="scientific">Gymnopus androsaceus JB14</name>
    <dbReference type="NCBI Taxonomy" id="1447944"/>
    <lineage>
        <taxon>Eukaryota</taxon>
        <taxon>Fungi</taxon>
        <taxon>Dikarya</taxon>
        <taxon>Basidiomycota</taxon>
        <taxon>Agaricomycotina</taxon>
        <taxon>Agaricomycetes</taxon>
        <taxon>Agaricomycetidae</taxon>
        <taxon>Agaricales</taxon>
        <taxon>Marasmiineae</taxon>
        <taxon>Omphalotaceae</taxon>
        <taxon>Gymnopus</taxon>
    </lineage>
</organism>
<feature type="compositionally biased region" description="Acidic residues" evidence="1">
    <location>
        <begin position="220"/>
        <end position="230"/>
    </location>
</feature>
<reference evidence="2" key="1">
    <citation type="journal article" date="2019" name="Environ. Microbiol.">
        <title>Fungal ecological strategies reflected in gene transcription - a case study of two litter decomposers.</title>
        <authorList>
            <person name="Barbi F."/>
            <person name="Kohler A."/>
            <person name="Barry K."/>
            <person name="Baskaran P."/>
            <person name="Daum C."/>
            <person name="Fauchery L."/>
            <person name="Ihrmark K."/>
            <person name="Kuo A."/>
            <person name="LaButti K."/>
            <person name="Lipzen A."/>
            <person name="Morin E."/>
            <person name="Grigoriev I.V."/>
            <person name="Henrissat B."/>
            <person name="Lindahl B."/>
            <person name="Martin F."/>
        </authorList>
    </citation>
    <scope>NUCLEOTIDE SEQUENCE</scope>
    <source>
        <strain evidence="2">JB14</strain>
    </source>
</reference>
<evidence type="ECO:0000256" key="1">
    <source>
        <dbReference type="SAM" id="MobiDB-lite"/>
    </source>
</evidence>
<feature type="compositionally biased region" description="Polar residues" evidence="1">
    <location>
        <begin position="98"/>
        <end position="109"/>
    </location>
</feature>
<proteinExistence type="predicted"/>
<gene>
    <name evidence="2" type="ORF">BT96DRAFT_459303</name>
</gene>
<evidence type="ECO:0000313" key="3">
    <source>
        <dbReference type="Proteomes" id="UP000799118"/>
    </source>
</evidence>
<accession>A0A6A4IGZ5</accession>
<dbReference type="AlphaFoldDB" id="A0A6A4IGZ5"/>
<dbReference type="Proteomes" id="UP000799118">
    <property type="component" value="Unassembled WGS sequence"/>
</dbReference>
<feature type="region of interest" description="Disordered" evidence="1">
    <location>
        <begin position="70"/>
        <end position="273"/>
    </location>
</feature>
<evidence type="ECO:0000313" key="2">
    <source>
        <dbReference type="EMBL" id="KAE9409849.1"/>
    </source>
</evidence>
<feature type="compositionally biased region" description="Low complexity" evidence="1">
    <location>
        <begin position="79"/>
        <end position="97"/>
    </location>
</feature>
<name>A0A6A4IGZ5_9AGAR</name>
<keyword evidence="3" id="KW-1185">Reference proteome</keyword>
<feature type="compositionally biased region" description="Polar residues" evidence="1">
    <location>
        <begin position="205"/>
        <end position="214"/>
    </location>
</feature>
<feature type="region of interest" description="Disordered" evidence="1">
    <location>
        <begin position="320"/>
        <end position="376"/>
    </location>
</feature>